<proteinExistence type="predicted"/>
<keyword evidence="2" id="KW-0677">Repeat</keyword>
<evidence type="ECO:0000259" key="8">
    <source>
        <dbReference type="PROSITE" id="PS51294"/>
    </source>
</evidence>
<keyword evidence="4" id="KW-0238">DNA-binding</keyword>
<keyword evidence="10" id="KW-1185">Reference proteome</keyword>
<sequence length="150" mass="18082">MGQEDDMMMSMAMRKGPWTEQEDVQLVSFVNMFGDRRWDFIAKVSGLKRSGKSCRLRWVNYLHPGLKRGKMTPQEERRILELHSKWGNRWSRIAAKLPGRTDNEIKNYWRTHMRKRHKNRKEPYLHLHRSQIHLLTHQYILAIILSIQCK</sequence>
<dbReference type="EMBL" id="CAKMRJ010005523">
    <property type="protein sequence ID" value="CAH1446870.1"/>
    <property type="molecule type" value="Genomic_DNA"/>
</dbReference>
<dbReference type="InterPro" id="IPR001005">
    <property type="entry name" value="SANT/Myb"/>
</dbReference>
<dbReference type="InterPro" id="IPR017930">
    <property type="entry name" value="Myb_dom"/>
</dbReference>
<accession>A0AAU9P9W3</accession>
<dbReference type="InterPro" id="IPR044676">
    <property type="entry name" value="EOBI/EOBII-like_plant"/>
</dbReference>
<dbReference type="AlphaFoldDB" id="A0AAU9P9W3"/>
<dbReference type="PANTHER" id="PTHR45675">
    <property type="entry name" value="MYB TRANSCRIPTION FACTOR-RELATED-RELATED"/>
    <property type="match status" value="1"/>
</dbReference>
<evidence type="ECO:0000259" key="7">
    <source>
        <dbReference type="PROSITE" id="PS50090"/>
    </source>
</evidence>
<evidence type="ECO:0000256" key="3">
    <source>
        <dbReference type="ARBA" id="ARBA00023015"/>
    </source>
</evidence>
<reference evidence="9 10" key="1">
    <citation type="submission" date="2022-01" db="EMBL/GenBank/DDBJ databases">
        <authorList>
            <person name="Xiong W."/>
            <person name="Schranz E."/>
        </authorList>
    </citation>
    <scope>NUCLEOTIDE SEQUENCE [LARGE SCALE GENOMIC DNA]</scope>
</reference>
<dbReference type="GO" id="GO:0005634">
    <property type="term" value="C:nucleus"/>
    <property type="evidence" value="ECO:0007669"/>
    <property type="project" value="UniProtKB-SubCell"/>
</dbReference>
<dbReference type="PROSITE" id="PS51294">
    <property type="entry name" value="HTH_MYB"/>
    <property type="match status" value="2"/>
</dbReference>
<feature type="domain" description="Myb-like" evidence="7">
    <location>
        <begin position="63"/>
        <end position="113"/>
    </location>
</feature>
<dbReference type="CDD" id="cd00167">
    <property type="entry name" value="SANT"/>
    <property type="match status" value="2"/>
</dbReference>
<dbReference type="SMART" id="SM00717">
    <property type="entry name" value="SANT"/>
    <property type="match status" value="2"/>
</dbReference>
<keyword evidence="3" id="KW-0805">Transcription regulation</keyword>
<evidence type="ECO:0000256" key="4">
    <source>
        <dbReference type="ARBA" id="ARBA00023125"/>
    </source>
</evidence>
<dbReference type="GO" id="GO:0003700">
    <property type="term" value="F:DNA-binding transcription factor activity"/>
    <property type="evidence" value="ECO:0007669"/>
    <property type="project" value="InterPro"/>
</dbReference>
<keyword evidence="6" id="KW-0539">Nucleus</keyword>
<feature type="domain" description="Myb-like" evidence="7">
    <location>
        <begin position="10"/>
        <end position="62"/>
    </location>
</feature>
<dbReference type="PROSITE" id="PS50090">
    <property type="entry name" value="MYB_LIKE"/>
    <property type="match status" value="2"/>
</dbReference>
<dbReference type="PANTHER" id="PTHR45675:SF126">
    <property type="entry name" value="MYB-RELATED PROTEIN MYBAS1-RELATED"/>
    <property type="match status" value="1"/>
</dbReference>
<name>A0AAU9P9W3_9ASTR</name>
<keyword evidence="5" id="KW-0804">Transcription</keyword>
<evidence type="ECO:0000313" key="10">
    <source>
        <dbReference type="Proteomes" id="UP001157418"/>
    </source>
</evidence>
<dbReference type="GO" id="GO:0043565">
    <property type="term" value="F:sequence-specific DNA binding"/>
    <property type="evidence" value="ECO:0007669"/>
    <property type="project" value="InterPro"/>
</dbReference>
<dbReference type="SUPFAM" id="SSF46689">
    <property type="entry name" value="Homeodomain-like"/>
    <property type="match status" value="1"/>
</dbReference>
<dbReference type="FunFam" id="1.10.10.60:FF:000517">
    <property type="entry name" value="MYB-related transcription factor"/>
    <property type="match status" value="1"/>
</dbReference>
<dbReference type="Pfam" id="PF00249">
    <property type="entry name" value="Myb_DNA-binding"/>
    <property type="match status" value="2"/>
</dbReference>
<gene>
    <name evidence="9" type="ORF">LVIROSA_LOCUS32526</name>
</gene>
<dbReference type="Gene3D" id="1.10.10.60">
    <property type="entry name" value="Homeodomain-like"/>
    <property type="match status" value="2"/>
</dbReference>
<evidence type="ECO:0000313" key="9">
    <source>
        <dbReference type="EMBL" id="CAH1446870.1"/>
    </source>
</evidence>
<dbReference type="FunFam" id="1.10.10.60:FF:000011">
    <property type="entry name" value="Myb transcription factor"/>
    <property type="match status" value="1"/>
</dbReference>
<evidence type="ECO:0000256" key="6">
    <source>
        <dbReference type="ARBA" id="ARBA00023242"/>
    </source>
</evidence>
<dbReference type="InterPro" id="IPR009057">
    <property type="entry name" value="Homeodomain-like_sf"/>
</dbReference>
<organism evidence="9 10">
    <name type="scientific">Lactuca virosa</name>
    <dbReference type="NCBI Taxonomy" id="75947"/>
    <lineage>
        <taxon>Eukaryota</taxon>
        <taxon>Viridiplantae</taxon>
        <taxon>Streptophyta</taxon>
        <taxon>Embryophyta</taxon>
        <taxon>Tracheophyta</taxon>
        <taxon>Spermatophyta</taxon>
        <taxon>Magnoliopsida</taxon>
        <taxon>eudicotyledons</taxon>
        <taxon>Gunneridae</taxon>
        <taxon>Pentapetalae</taxon>
        <taxon>asterids</taxon>
        <taxon>campanulids</taxon>
        <taxon>Asterales</taxon>
        <taxon>Asteraceae</taxon>
        <taxon>Cichorioideae</taxon>
        <taxon>Cichorieae</taxon>
        <taxon>Lactucinae</taxon>
        <taxon>Lactuca</taxon>
    </lineage>
</organism>
<comment type="caution">
    <text evidence="9">The sequence shown here is derived from an EMBL/GenBank/DDBJ whole genome shotgun (WGS) entry which is preliminary data.</text>
</comment>
<evidence type="ECO:0000256" key="1">
    <source>
        <dbReference type="ARBA" id="ARBA00004123"/>
    </source>
</evidence>
<comment type="subcellular location">
    <subcellularLocation>
        <location evidence="1">Nucleus</location>
    </subcellularLocation>
</comment>
<protein>
    <submittedName>
        <fullName evidence="9">Uncharacterized protein</fullName>
    </submittedName>
</protein>
<evidence type="ECO:0000256" key="5">
    <source>
        <dbReference type="ARBA" id="ARBA00023163"/>
    </source>
</evidence>
<feature type="domain" description="HTH myb-type" evidence="8">
    <location>
        <begin position="63"/>
        <end position="117"/>
    </location>
</feature>
<evidence type="ECO:0000256" key="2">
    <source>
        <dbReference type="ARBA" id="ARBA00022737"/>
    </source>
</evidence>
<feature type="domain" description="HTH myb-type" evidence="8">
    <location>
        <begin position="10"/>
        <end position="62"/>
    </location>
</feature>
<dbReference type="Proteomes" id="UP001157418">
    <property type="component" value="Unassembled WGS sequence"/>
</dbReference>